<dbReference type="Proteomes" id="UP000288805">
    <property type="component" value="Unassembled WGS sequence"/>
</dbReference>
<name>A0A438IET1_VITVI</name>
<protein>
    <submittedName>
        <fullName evidence="1">Uncharacterized protein</fullName>
    </submittedName>
</protein>
<evidence type="ECO:0000313" key="1">
    <source>
        <dbReference type="EMBL" id="RVW95256.1"/>
    </source>
</evidence>
<sequence length="236" mass="27151">MWFEAISGLRINLDKSEILPVGRVENLEALALEFGCKVGRLPTSYLGLPLGAQHKSVAVWDGVEKRFWKRQFISKGGRITLIRSTLYSMPIYLMSLLRIPRVGSLGVRRLSTLNRALLYKWNWHFANKRETPWKHVISKKFGEEEGGWCTREVREGFGVGFWKEIKEEGSLLQNEVVFSMGDAAFKEAWLVELWDSSGEEGGWSPRFSRPFNDWEVEEVERLLVTIQEGGLFLIGR</sequence>
<comment type="caution">
    <text evidence="1">The sequence shown here is derived from an EMBL/GenBank/DDBJ whole genome shotgun (WGS) entry which is preliminary data.</text>
</comment>
<dbReference type="EMBL" id="QGNW01000115">
    <property type="protein sequence ID" value="RVW95256.1"/>
    <property type="molecule type" value="Genomic_DNA"/>
</dbReference>
<gene>
    <name evidence="1" type="ORF">CK203_034181</name>
</gene>
<dbReference type="AlphaFoldDB" id="A0A438IET1"/>
<accession>A0A438IET1</accession>
<evidence type="ECO:0000313" key="2">
    <source>
        <dbReference type="Proteomes" id="UP000288805"/>
    </source>
</evidence>
<proteinExistence type="predicted"/>
<reference evidence="1 2" key="1">
    <citation type="journal article" date="2018" name="PLoS Genet.">
        <title>Population sequencing reveals clonal diversity and ancestral inbreeding in the grapevine cultivar Chardonnay.</title>
        <authorList>
            <person name="Roach M.J."/>
            <person name="Johnson D.L."/>
            <person name="Bohlmann J."/>
            <person name="van Vuuren H.J."/>
            <person name="Jones S.J."/>
            <person name="Pretorius I.S."/>
            <person name="Schmidt S.A."/>
            <person name="Borneman A.R."/>
        </authorList>
    </citation>
    <scope>NUCLEOTIDE SEQUENCE [LARGE SCALE GENOMIC DNA]</scope>
    <source>
        <strain evidence="2">cv. Chardonnay</strain>
        <tissue evidence="1">Leaf</tissue>
    </source>
</reference>
<organism evidence="1 2">
    <name type="scientific">Vitis vinifera</name>
    <name type="common">Grape</name>
    <dbReference type="NCBI Taxonomy" id="29760"/>
    <lineage>
        <taxon>Eukaryota</taxon>
        <taxon>Viridiplantae</taxon>
        <taxon>Streptophyta</taxon>
        <taxon>Embryophyta</taxon>
        <taxon>Tracheophyta</taxon>
        <taxon>Spermatophyta</taxon>
        <taxon>Magnoliopsida</taxon>
        <taxon>eudicotyledons</taxon>
        <taxon>Gunneridae</taxon>
        <taxon>Pentapetalae</taxon>
        <taxon>rosids</taxon>
        <taxon>Vitales</taxon>
        <taxon>Vitaceae</taxon>
        <taxon>Viteae</taxon>
        <taxon>Vitis</taxon>
    </lineage>
</organism>
<dbReference type="PANTHER" id="PTHR33116">
    <property type="entry name" value="REVERSE TRANSCRIPTASE ZINC-BINDING DOMAIN-CONTAINING PROTEIN-RELATED-RELATED"/>
    <property type="match status" value="1"/>
</dbReference>
<dbReference type="PANTHER" id="PTHR33116:SF85">
    <property type="entry name" value="REVERSE TRANSCRIPTASE ZINC-BINDING DOMAIN-CONTAINING PROTEIN"/>
    <property type="match status" value="1"/>
</dbReference>